<gene>
    <name evidence="2" type="ORF">SI8410_12016721</name>
</gene>
<protein>
    <submittedName>
        <fullName evidence="2">Uncharacterized protein</fullName>
    </submittedName>
</protein>
<accession>A0A7I8L7N6</accession>
<name>A0A7I8L7N6_SPIIN</name>
<dbReference type="EMBL" id="LR746275">
    <property type="protein sequence ID" value="CAA7406043.1"/>
    <property type="molecule type" value="Genomic_DNA"/>
</dbReference>
<dbReference type="Pfam" id="PF05755">
    <property type="entry name" value="REF"/>
    <property type="match status" value="1"/>
</dbReference>
<organism evidence="2 3">
    <name type="scientific">Spirodela intermedia</name>
    <name type="common">Intermediate duckweed</name>
    <dbReference type="NCBI Taxonomy" id="51605"/>
    <lineage>
        <taxon>Eukaryota</taxon>
        <taxon>Viridiplantae</taxon>
        <taxon>Streptophyta</taxon>
        <taxon>Embryophyta</taxon>
        <taxon>Tracheophyta</taxon>
        <taxon>Spermatophyta</taxon>
        <taxon>Magnoliopsida</taxon>
        <taxon>Liliopsida</taxon>
        <taxon>Araceae</taxon>
        <taxon>Lemnoideae</taxon>
        <taxon>Spirodela</taxon>
    </lineage>
</organism>
<proteinExistence type="inferred from homology"/>
<dbReference type="InterPro" id="IPR008802">
    <property type="entry name" value="REF"/>
</dbReference>
<dbReference type="PANTHER" id="PTHR33732">
    <property type="entry name" value="REF/SRPP-LIKE PROTEIN OS05G0151300/LOC_OS05G05940"/>
    <property type="match status" value="1"/>
</dbReference>
<evidence type="ECO:0000313" key="2">
    <source>
        <dbReference type="EMBL" id="CAA7406043.1"/>
    </source>
</evidence>
<dbReference type="AlphaFoldDB" id="A0A7I8L7N6"/>
<evidence type="ECO:0000256" key="1">
    <source>
        <dbReference type="ARBA" id="ARBA00009737"/>
    </source>
</evidence>
<sequence>MGEPAAEEQRPVASQEEVAQAERKLKHLEFFHLAAIQAVVCLLRLYGFAKENSGPLKPGVQAVEGTVMTVVGPVYDRFHDVPYEILRFIDRKVDESMSDLERFVPTTVKNVSTQAYTAAQKAPEVARSIAGDVQRAGVLPTATALAKDVVASCEPTAKKLYATYEPVAEHYAVAAWHTLNRLPLFPQVAQVVVPTVAHWTDKYNAAVTYAAENGYAAAAYLPHVPTERISKIYCSSAGGEATAAAAR</sequence>
<comment type="similarity">
    <text evidence="1">Belongs to the REF/SRPP family.</text>
</comment>
<dbReference type="OrthoDB" id="1905464at2759"/>
<dbReference type="Proteomes" id="UP000663760">
    <property type="component" value="Chromosome 12"/>
</dbReference>
<evidence type="ECO:0000313" key="3">
    <source>
        <dbReference type="Proteomes" id="UP000663760"/>
    </source>
</evidence>
<reference evidence="2" key="1">
    <citation type="submission" date="2020-02" db="EMBL/GenBank/DDBJ databases">
        <authorList>
            <person name="Scholz U."/>
            <person name="Mascher M."/>
            <person name="Fiebig A."/>
        </authorList>
    </citation>
    <scope>NUCLEOTIDE SEQUENCE</scope>
</reference>
<dbReference type="PANTHER" id="PTHR33732:SF3">
    <property type="entry name" value="OS07G0671800 PROTEIN"/>
    <property type="match status" value="1"/>
</dbReference>
<keyword evidence="3" id="KW-1185">Reference proteome</keyword>